<protein>
    <submittedName>
        <fullName evidence="1">Uncharacterized protein</fullName>
    </submittedName>
</protein>
<accession>A0A7W7L669</accession>
<reference evidence="1 2" key="1">
    <citation type="submission" date="2020-08" db="EMBL/GenBank/DDBJ databases">
        <title>Genomic Encyclopedia of Type Strains, Phase III (KMG-III): the genomes of soil and plant-associated and newly described type strains.</title>
        <authorList>
            <person name="Whitman W."/>
        </authorList>
    </citation>
    <scope>NUCLEOTIDE SEQUENCE [LARGE SCALE GENOMIC DNA]</scope>
    <source>
        <strain evidence="1 2">CECT 3265</strain>
    </source>
</reference>
<sequence>MSERSSEVHCCTPNGTHQLTLIRPALRTGKPCSSRREKRLNTLDMDQADALAAQKNWPLFP</sequence>
<proteinExistence type="predicted"/>
<dbReference type="AlphaFoldDB" id="A0A7W7L669"/>
<keyword evidence="2" id="KW-1185">Reference proteome</keyword>
<dbReference type="Proteomes" id="UP000556436">
    <property type="component" value="Unassembled WGS sequence"/>
</dbReference>
<organism evidence="1 2">
    <name type="scientific">Streptomyces netropsis</name>
    <name type="common">Streptoverticillium netropsis</name>
    <dbReference type="NCBI Taxonomy" id="55404"/>
    <lineage>
        <taxon>Bacteria</taxon>
        <taxon>Bacillati</taxon>
        <taxon>Actinomycetota</taxon>
        <taxon>Actinomycetes</taxon>
        <taxon>Kitasatosporales</taxon>
        <taxon>Streptomycetaceae</taxon>
        <taxon>Streptomyces</taxon>
    </lineage>
</organism>
<evidence type="ECO:0000313" key="2">
    <source>
        <dbReference type="Proteomes" id="UP000556436"/>
    </source>
</evidence>
<dbReference type="EMBL" id="JACHJG010000001">
    <property type="protein sequence ID" value="MBB4884385.1"/>
    <property type="molecule type" value="Genomic_DNA"/>
</dbReference>
<gene>
    <name evidence="1" type="ORF">FHS38_000394</name>
</gene>
<evidence type="ECO:0000313" key="1">
    <source>
        <dbReference type="EMBL" id="MBB4884385.1"/>
    </source>
</evidence>
<comment type="caution">
    <text evidence="1">The sequence shown here is derived from an EMBL/GenBank/DDBJ whole genome shotgun (WGS) entry which is preliminary data.</text>
</comment>
<name>A0A7W7L669_STRNE</name>